<reference evidence="3 4" key="1">
    <citation type="submission" date="2020-08" db="EMBL/GenBank/DDBJ databases">
        <title>Genome sequencing of Purple Non-Sulfur Bacteria from various extreme environments.</title>
        <authorList>
            <person name="Mayer M."/>
        </authorList>
    </citation>
    <scope>NUCLEOTIDE SEQUENCE [LARGE SCALE GENOMIC DNA]</scope>
    <source>
        <strain evidence="3 4">JA135</strain>
    </source>
</reference>
<dbReference type="PANTHER" id="PTHR35861">
    <property type="match status" value="1"/>
</dbReference>
<dbReference type="InterPro" id="IPR035089">
    <property type="entry name" value="Phage_sheath_subtilisin"/>
</dbReference>
<evidence type="ECO:0000313" key="3">
    <source>
        <dbReference type="EMBL" id="MBB4287844.1"/>
    </source>
</evidence>
<dbReference type="PANTHER" id="PTHR35861:SF1">
    <property type="entry name" value="PHAGE TAIL SHEATH PROTEIN"/>
    <property type="match status" value="1"/>
</dbReference>
<dbReference type="Gene3D" id="3.40.50.11780">
    <property type="match status" value="1"/>
</dbReference>
<proteinExistence type="inferred from homology"/>
<keyword evidence="4" id="KW-1185">Reference proteome</keyword>
<dbReference type="InterPro" id="IPR052042">
    <property type="entry name" value="Tail_sheath_structural"/>
</dbReference>
<comment type="similarity">
    <text evidence="1">Belongs to the myoviridae tail sheath protein family.</text>
</comment>
<dbReference type="EMBL" id="JACIGI010000056">
    <property type="protein sequence ID" value="MBB4287844.1"/>
    <property type="molecule type" value="Genomic_DNA"/>
</dbReference>
<evidence type="ECO:0000313" key="4">
    <source>
        <dbReference type="Proteomes" id="UP000555728"/>
    </source>
</evidence>
<dbReference type="AlphaFoldDB" id="A0A7W6S491"/>
<accession>A0A7W6S491</accession>
<dbReference type="Pfam" id="PF04984">
    <property type="entry name" value="Phage_sheath_1"/>
    <property type="match status" value="1"/>
</dbReference>
<dbReference type="RefSeq" id="WP_184437995.1">
    <property type="nucleotide sequence ID" value="NZ_JACIGI010000056.1"/>
</dbReference>
<comment type="caution">
    <text evidence="3">The sequence shown here is derived from an EMBL/GenBank/DDBJ whole genome shotgun (WGS) entry which is preliminary data.</text>
</comment>
<gene>
    <name evidence="3" type="ORF">GGD88_003602</name>
</gene>
<organism evidence="3 4">
    <name type="scientific">Roseospira goensis</name>
    <dbReference type="NCBI Taxonomy" id="391922"/>
    <lineage>
        <taxon>Bacteria</taxon>
        <taxon>Pseudomonadati</taxon>
        <taxon>Pseudomonadota</taxon>
        <taxon>Alphaproteobacteria</taxon>
        <taxon>Rhodospirillales</taxon>
        <taxon>Rhodospirillaceae</taxon>
        <taxon>Roseospira</taxon>
    </lineage>
</organism>
<evidence type="ECO:0000259" key="2">
    <source>
        <dbReference type="Pfam" id="PF04984"/>
    </source>
</evidence>
<evidence type="ECO:0000256" key="1">
    <source>
        <dbReference type="ARBA" id="ARBA00008005"/>
    </source>
</evidence>
<protein>
    <recommendedName>
        <fullName evidence="2">Tail sheath protein subtilisin-like domain-containing protein</fullName>
    </recommendedName>
</protein>
<sequence length="479" mass="50766">MDIFLHGIETQEKDAGNPRFVATIDSGIIFLVGTAPDADDTLFPLNQPRVMRGYTDLPAGLGNTGTLSDHLDAILTQAGRMSQTVYFTRVEEGADTAATMANVLGSRAARTGLHALSRIQPEFGQAPKLIGAPGFTSVRPTDGVASVPVTEGGTDYTTATVAITGDGIGATATAMLDGGAVSAIVVTNPGIGYTTATATVTGDGTGATATTTLGTVANPVAAELAALCQRYRACTVVSGPNGTDADAVQYRNDFDSDRMMVLDPFVKVAKDGVPVSMPADAMVLGLQARVDYEEGFWVSPSNHVLNGVLGTHRPIEHSLSDRSVESQYLNSQHVSTVVRSPTGGWKLWGNRVAKADPLHVFWPVRRAHDVIVESIEIAHEPYLDKPFSKQILVDIAETVNRALRRWQAMGATLGGRVWLDPALNTAESMASGLLYVHYDGEAPAPIEHLVFVFNRNTGYYTTVLADAAREIARMASAAA</sequence>
<feature type="domain" description="Tail sheath protein subtilisin-like" evidence="2">
    <location>
        <begin position="217"/>
        <end position="351"/>
    </location>
</feature>
<name>A0A7W6S491_9PROT</name>
<dbReference type="Proteomes" id="UP000555728">
    <property type="component" value="Unassembled WGS sequence"/>
</dbReference>